<evidence type="ECO:0008006" key="3">
    <source>
        <dbReference type="Google" id="ProtNLM"/>
    </source>
</evidence>
<organism evidence="1 2">
    <name type="scientific">Mannheimia cairinae</name>
    <dbReference type="NCBI Taxonomy" id="3025936"/>
    <lineage>
        <taxon>Bacteria</taxon>
        <taxon>Pseudomonadati</taxon>
        <taxon>Pseudomonadota</taxon>
        <taxon>Gammaproteobacteria</taxon>
        <taxon>Pasteurellales</taxon>
        <taxon>Pasteurellaceae</taxon>
        <taxon>Mannheimia</taxon>
    </lineage>
</organism>
<dbReference type="EMBL" id="JAQSJE010000009">
    <property type="protein sequence ID" value="MDD0824678.1"/>
    <property type="molecule type" value="Genomic_DNA"/>
</dbReference>
<sequence>MKIYNIEKGVFNDIPNDGVVPDGWYRVESEEVLNKISESLTNGGAVWIDRGKLKTSGKAPSPYHEWQNKKWVINHEQQQAVISAEKSAKLAEINQKAQAFINELAEYDKTPAFERDTWPIQRDEAFAWFADKNAKTPTLDLIALSRGVPVDTLRQKAYEKAIAYQQVAAIVSGQRQAYEDKLNAAETLEQVQAIEPVYQLLQGESR</sequence>
<proteinExistence type="predicted"/>
<accession>A0ABT5MUX3</accession>
<reference evidence="1 2" key="1">
    <citation type="submission" date="2023-02" db="EMBL/GenBank/DDBJ databases">
        <title>Mannheimia cairiniae sp. nov., a novel species of Mannheimia obtained from moscovy ducks (Cairina moschata) and reclassification of Mannheimia ovis as heterotypic synonym of Mannheimia pernigra.</title>
        <authorList>
            <person name="Christensen H."/>
        </authorList>
    </citation>
    <scope>NUCLEOTIDE SEQUENCE [LARGE SCALE GENOMIC DNA]</scope>
    <source>
        <strain evidence="1 2">AT1</strain>
    </source>
</reference>
<gene>
    <name evidence="1" type="ORF">PTQ27_09425</name>
</gene>
<keyword evidence="2" id="KW-1185">Reference proteome</keyword>
<dbReference type="Proteomes" id="UP001221909">
    <property type="component" value="Unassembled WGS sequence"/>
</dbReference>
<evidence type="ECO:0000313" key="1">
    <source>
        <dbReference type="EMBL" id="MDD0824678.1"/>
    </source>
</evidence>
<comment type="caution">
    <text evidence="1">The sequence shown here is derived from an EMBL/GenBank/DDBJ whole genome shotgun (WGS) entry which is preliminary data.</text>
</comment>
<protein>
    <recommendedName>
        <fullName evidence="3">Tail fiber assembly protein</fullName>
    </recommendedName>
</protein>
<evidence type="ECO:0000313" key="2">
    <source>
        <dbReference type="Proteomes" id="UP001221909"/>
    </source>
</evidence>
<name>A0ABT5MUX3_9PAST</name>
<dbReference type="RefSeq" id="WP_273748937.1">
    <property type="nucleotide sequence ID" value="NZ_JAQSJE010000009.1"/>
</dbReference>